<feature type="region of interest" description="Disordered" evidence="2">
    <location>
        <begin position="99"/>
        <end position="121"/>
    </location>
</feature>
<reference evidence="3" key="1">
    <citation type="submission" date="2020-06" db="EMBL/GenBank/DDBJ databases">
        <authorList>
            <person name="Onetto C."/>
        </authorList>
    </citation>
    <scope>NUCLEOTIDE SEQUENCE</scope>
</reference>
<evidence type="ECO:0000256" key="1">
    <source>
        <dbReference type="SAM" id="Coils"/>
    </source>
</evidence>
<evidence type="ECO:0000313" key="4">
    <source>
        <dbReference type="Proteomes" id="UP000714618"/>
    </source>
</evidence>
<keyword evidence="4" id="KW-1185">Reference proteome</keyword>
<accession>A0A9N8PMV7</accession>
<dbReference type="OrthoDB" id="3841866at2759"/>
<dbReference type="EMBL" id="CAIJEO010000010">
    <property type="protein sequence ID" value="CAD0099690.1"/>
    <property type="molecule type" value="Genomic_DNA"/>
</dbReference>
<protein>
    <submittedName>
        <fullName evidence="3">Uncharacterized protein</fullName>
    </submittedName>
</protein>
<keyword evidence="1" id="KW-0175">Coiled coil</keyword>
<comment type="caution">
    <text evidence="3">The sequence shown here is derived from an EMBL/GenBank/DDBJ whole genome shotgun (WGS) entry which is preliminary data.</text>
</comment>
<organism evidence="3 4">
    <name type="scientific">Aureobasidium mustum</name>
    <dbReference type="NCBI Taxonomy" id="2773714"/>
    <lineage>
        <taxon>Eukaryota</taxon>
        <taxon>Fungi</taxon>
        <taxon>Dikarya</taxon>
        <taxon>Ascomycota</taxon>
        <taxon>Pezizomycotina</taxon>
        <taxon>Dothideomycetes</taxon>
        <taxon>Dothideomycetidae</taxon>
        <taxon>Dothideales</taxon>
        <taxon>Saccotheciaceae</taxon>
        <taxon>Aureobasidium</taxon>
    </lineage>
</organism>
<name>A0A9N8PMV7_9PEZI</name>
<dbReference type="Proteomes" id="UP000714618">
    <property type="component" value="Unassembled WGS sequence"/>
</dbReference>
<dbReference type="AlphaFoldDB" id="A0A9N8PMV7"/>
<gene>
    <name evidence="3" type="ORF">AWRI4233_LOCUS8515</name>
</gene>
<sequence length="203" mass="23277">MPNRREVITIDDDEASEDDNLRLERELRSSKNNATYVQEYLEGKLDSIQTKYARLEAQDARRKAENASLQAETARLQAEIAHSKAKYARLRATIQVEHLEDADDDNQSHPNSPGNEDTRSRLDDQAWSKLEGTWQEMKQQFDSKSSDWTSIDLKKKYVWGAVVSAPTTHYWTRKQPGEFASAAFAKFSRSRSHRLGVKVCGEQ</sequence>
<evidence type="ECO:0000313" key="3">
    <source>
        <dbReference type="EMBL" id="CAD0099690.1"/>
    </source>
</evidence>
<feature type="coiled-coil region" evidence="1">
    <location>
        <begin position="38"/>
        <end position="86"/>
    </location>
</feature>
<proteinExistence type="predicted"/>
<evidence type="ECO:0000256" key="2">
    <source>
        <dbReference type="SAM" id="MobiDB-lite"/>
    </source>
</evidence>